<dbReference type="InterPro" id="IPR014729">
    <property type="entry name" value="Rossmann-like_a/b/a_fold"/>
</dbReference>
<evidence type="ECO:0000313" key="7">
    <source>
        <dbReference type="EMBL" id="TDV49672.1"/>
    </source>
</evidence>
<protein>
    <recommendedName>
        <fullName evidence="2">asparagine synthase (glutamine-hydrolyzing)</fullName>
        <ecNumber evidence="2">6.3.5.4</ecNumber>
    </recommendedName>
</protein>
<dbReference type="GO" id="GO:0005829">
    <property type="term" value="C:cytosol"/>
    <property type="evidence" value="ECO:0007669"/>
    <property type="project" value="TreeGrafter"/>
</dbReference>
<feature type="region of interest" description="Disordered" evidence="5">
    <location>
        <begin position="273"/>
        <end position="303"/>
    </location>
</feature>
<keyword evidence="8" id="KW-1185">Reference proteome</keyword>
<dbReference type="RefSeq" id="WP_133904385.1">
    <property type="nucleotide sequence ID" value="NZ_SOCP01000007.1"/>
</dbReference>
<evidence type="ECO:0000256" key="4">
    <source>
        <dbReference type="ARBA" id="ARBA00048741"/>
    </source>
</evidence>
<organism evidence="7 8">
    <name type="scientific">Actinophytocola oryzae</name>
    <dbReference type="NCBI Taxonomy" id="502181"/>
    <lineage>
        <taxon>Bacteria</taxon>
        <taxon>Bacillati</taxon>
        <taxon>Actinomycetota</taxon>
        <taxon>Actinomycetes</taxon>
        <taxon>Pseudonocardiales</taxon>
        <taxon>Pseudonocardiaceae</taxon>
    </lineage>
</organism>
<dbReference type="GO" id="GO:0004066">
    <property type="term" value="F:asparagine synthase (glutamine-hydrolyzing) activity"/>
    <property type="evidence" value="ECO:0007669"/>
    <property type="project" value="UniProtKB-EC"/>
</dbReference>
<dbReference type="Gene3D" id="3.40.50.620">
    <property type="entry name" value="HUPs"/>
    <property type="match status" value="1"/>
</dbReference>
<dbReference type="Proteomes" id="UP000294927">
    <property type="component" value="Unassembled WGS sequence"/>
</dbReference>
<evidence type="ECO:0000313" key="8">
    <source>
        <dbReference type="Proteomes" id="UP000294927"/>
    </source>
</evidence>
<comment type="catalytic activity">
    <reaction evidence="4">
        <text>L-aspartate + L-glutamine + ATP + H2O = L-asparagine + L-glutamate + AMP + diphosphate + H(+)</text>
        <dbReference type="Rhea" id="RHEA:12228"/>
        <dbReference type="ChEBI" id="CHEBI:15377"/>
        <dbReference type="ChEBI" id="CHEBI:15378"/>
        <dbReference type="ChEBI" id="CHEBI:29985"/>
        <dbReference type="ChEBI" id="CHEBI:29991"/>
        <dbReference type="ChEBI" id="CHEBI:30616"/>
        <dbReference type="ChEBI" id="CHEBI:33019"/>
        <dbReference type="ChEBI" id="CHEBI:58048"/>
        <dbReference type="ChEBI" id="CHEBI:58359"/>
        <dbReference type="ChEBI" id="CHEBI:456215"/>
        <dbReference type="EC" id="6.3.5.4"/>
    </reaction>
</comment>
<dbReference type="InterPro" id="IPR051786">
    <property type="entry name" value="ASN_synthetase/amidase"/>
</dbReference>
<dbReference type="EMBL" id="SOCP01000007">
    <property type="protein sequence ID" value="TDV49672.1"/>
    <property type="molecule type" value="Genomic_DNA"/>
</dbReference>
<gene>
    <name evidence="7" type="ORF">CLV71_10711</name>
</gene>
<accession>A0A4R7VJQ3</accession>
<dbReference type="AlphaFoldDB" id="A0A4R7VJQ3"/>
<evidence type="ECO:0000256" key="3">
    <source>
        <dbReference type="ARBA" id="ARBA00022888"/>
    </source>
</evidence>
<evidence type="ECO:0000256" key="2">
    <source>
        <dbReference type="ARBA" id="ARBA00012737"/>
    </source>
</evidence>
<keyword evidence="3" id="KW-0028">Amino-acid biosynthesis</keyword>
<feature type="domain" description="Asparagine synthetase" evidence="6">
    <location>
        <begin position="203"/>
        <end position="588"/>
    </location>
</feature>
<sequence length="604" mass="64521">MRILFFPDGAAGAAPAGKRGTRSITHPSGRPWIVGEWADEDIMVVDAGTRRLVLLGRARLDAGAAERALARAASPQELDAVAATVRGAAHLAVSFDGRTRLRGTLSTACQIFHTTVASTTVAATDPGLLTVFTGAKLDEEALTLRLIVPRAPWPLCLSTVWAGIEPVPVGHWLELTADGGARTVRWWRPPTPDVPAAVAAEAVRAEVLDAVEVRGRGQRLLSADLSGGMDSTSLCFAAAHTGMNLLTHHWKPLDEANDDTRWAEYATSRLPSARHRSVAPTAGPRRYSARPDAEYTDDAEGPLTWSSNRDRTEYLAKAVAAEGSAVHLLGVGGDELFGALPAYLHSRLRAHPLRSIPIIRRARNVNRWGLRSTLLALADNTPFGRSLRASADQLGDPPAHYSEAPFGWHGGARVPHWVTTSARDSARAAIVAAADSAPLAPERVIHQALEFVVLNGGALRELNAAVRATGVRFEAPLMDDPVIEAALSVRLAERGGRGLYKPVLAAAMRGIVPDELLGRRTKGEFSAEIYDGLRHNRDELVALCDDLRLAELGLVDADALRTALLNLGPTTQAVSPLENTLACERWLRSPSATPEPAFAAGGTP</sequence>
<evidence type="ECO:0000259" key="6">
    <source>
        <dbReference type="Pfam" id="PF00733"/>
    </source>
</evidence>
<comment type="caution">
    <text evidence="7">The sequence shown here is derived from an EMBL/GenBank/DDBJ whole genome shotgun (WGS) entry which is preliminary data.</text>
</comment>
<dbReference type="PANTHER" id="PTHR43284:SF1">
    <property type="entry name" value="ASPARAGINE SYNTHETASE"/>
    <property type="match status" value="1"/>
</dbReference>
<dbReference type="OrthoDB" id="7053173at2"/>
<name>A0A4R7VJQ3_9PSEU</name>
<reference evidence="7 8" key="1">
    <citation type="submission" date="2019-03" db="EMBL/GenBank/DDBJ databases">
        <title>Genomic Encyclopedia of Archaeal and Bacterial Type Strains, Phase II (KMG-II): from individual species to whole genera.</title>
        <authorList>
            <person name="Goeker M."/>
        </authorList>
    </citation>
    <scope>NUCLEOTIDE SEQUENCE [LARGE SCALE GENOMIC DNA]</scope>
    <source>
        <strain evidence="7 8">DSM 45499</strain>
    </source>
</reference>
<evidence type="ECO:0000256" key="5">
    <source>
        <dbReference type="SAM" id="MobiDB-lite"/>
    </source>
</evidence>
<dbReference type="PANTHER" id="PTHR43284">
    <property type="entry name" value="ASPARAGINE SYNTHETASE (GLUTAMINE-HYDROLYZING)"/>
    <property type="match status" value="1"/>
</dbReference>
<evidence type="ECO:0000256" key="1">
    <source>
        <dbReference type="ARBA" id="ARBA00005187"/>
    </source>
</evidence>
<dbReference type="SUPFAM" id="SSF52402">
    <property type="entry name" value="Adenine nucleotide alpha hydrolases-like"/>
    <property type="match status" value="1"/>
</dbReference>
<dbReference type="GO" id="GO:0006529">
    <property type="term" value="P:asparagine biosynthetic process"/>
    <property type="evidence" value="ECO:0007669"/>
    <property type="project" value="UniProtKB-KW"/>
</dbReference>
<comment type="pathway">
    <text evidence="1">Amino-acid biosynthesis; L-asparagine biosynthesis; L-asparagine from L-aspartate (L-Gln route): step 1/1.</text>
</comment>
<keyword evidence="3" id="KW-0061">Asparagine biosynthesis</keyword>
<dbReference type="EC" id="6.3.5.4" evidence="2"/>
<dbReference type="InterPro" id="IPR001962">
    <property type="entry name" value="Asn_synthase"/>
</dbReference>
<proteinExistence type="predicted"/>
<dbReference type="Pfam" id="PF00733">
    <property type="entry name" value="Asn_synthase"/>
    <property type="match status" value="1"/>
</dbReference>